<dbReference type="OrthoDB" id="1366754at2759"/>
<dbReference type="Pfam" id="PF01823">
    <property type="entry name" value="MACPF"/>
    <property type="match status" value="1"/>
</dbReference>
<sequence>MVLKKILICISILLILVNSQTLHSKKTMYKLLSSSNIEEAMEELCPFPGYYGIYCPQETTAAHKRQLQQQGITKMPSGIGASFDISTGELKLPAIQLSYPQEPSQEQIYTDPLTNSQFIIADETNILQADSDDDIRIYKNEFELTNIWLDATKNGQWLGGEYSSSKDLIDVFNKFFRGNQYTSIAQQPKNVIRMAFKTDNLKLNRFAQRAIDSLPEDYQEEIYNEFLNAWGTHIAVDTLIGGMIEKQTIFKDCVFFTPQFSGGISTEQVIQALRHELHGNQAEGFFTARRQVTLDHKFGGNPEDGANWEQTISKNPALLKINRFLSWEYMAANPQVRANLSQAIARRIDSMRQRQESYQAQIREQRRLERVGPRIAWAIQGNGQCHHLSPSFNIRRQFELKAAERCLNRTDENWLDCTSGPQQSYDDFMYEVRYERDQEGNYRAIMHNPVAEYPGGLREADGAFVDRGCSVAQRYRDAMYSDFNQTPPNETYIKMLCTDCHPDVYNTPSGVVFQCSCPSF</sequence>
<reference evidence="4" key="1">
    <citation type="journal article" date="2006" name="PLoS Biol.">
        <title>Macronuclear genome sequence of the ciliate Tetrahymena thermophila, a model eukaryote.</title>
        <authorList>
            <person name="Eisen J.A."/>
            <person name="Coyne R.S."/>
            <person name="Wu M."/>
            <person name="Wu D."/>
            <person name="Thiagarajan M."/>
            <person name="Wortman J.R."/>
            <person name="Badger J.H."/>
            <person name="Ren Q."/>
            <person name="Amedeo P."/>
            <person name="Jones K.M."/>
            <person name="Tallon L.J."/>
            <person name="Delcher A.L."/>
            <person name="Salzberg S.L."/>
            <person name="Silva J.C."/>
            <person name="Haas B.J."/>
            <person name="Majoros W.H."/>
            <person name="Farzad M."/>
            <person name="Carlton J.M."/>
            <person name="Smith R.K. Jr."/>
            <person name="Garg J."/>
            <person name="Pearlman R.E."/>
            <person name="Karrer K.M."/>
            <person name="Sun L."/>
            <person name="Manning G."/>
            <person name="Elde N.C."/>
            <person name="Turkewitz A.P."/>
            <person name="Asai D.J."/>
            <person name="Wilkes D.E."/>
            <person name="Wang Y."/>
            <person name="Cai H."/>
            <person name="Collins K."/>
            <person name="Stewart B.A."/>
            <person name="Lee S.R."/>
            <person name="Wilamowska K."/>
            <person name="Weinberg Z."/>
            <person name="Ruzzo W.L."/>
            <person name="Wloga D."/>
            <person name="Gaertig J."/>
            <person name="Frankel J."/>
            <person name="Tsao C.-C."/>
            <person name="Gorovsky M.A."/>
            <person name="Keeling P.J."/>
            <person name="Waller R.F."/>
            <person name="Patron N.J."/>
            <person name="Cherry J.M."/>
            <person name="Stover N.A."/>
            <person name="Krieger C.J."/>
            <person name="del Toro C."/>
            <person name="Ryder H.F."/>
            <person name="Williamson S.C."/>
            <person name="Barbeau R.A."/>
            <person name="Hamilton E.P."/>
            <person name="Orias E."/>
        </authorList>
    </citation>
    <scope>NUCLEOTIDE SEQUENCE [LARGE SCALE GENOMIC DNA]</scope>
    <source>
        <strain evidence="4">SB210</strain>
    </source>
</reference>
<keyword evidence="1" id="KW-0732">Signal</keyword>
<protein>
    <submittedName>
        <fullName evidence="3">MAC/perforin domain protein</fullName>
    </submittedName>
</protein>
<dbReference type="Proteomes" id="UP000009168">
    <property type="component" value="Unassembled WGS sequence"/>
</dbReference>
<accession>Q24FQ5</accession>
<dbReference type="HOGENOM" id="CLU_022058_0_0_1"/>
<organism evidence="3 4">
    <name type="scientific">Tetrahymena thermophila (strain SB210)</name>
    <dbReference type="NCBI Taxonomy" id="312017"/>
    <lineage>
        <taxon>Eukaryota</taxon>
        <taxon>Sar</taxon>
        <taxon>Alveolata</taxon>
        <taxon>Ciliophora</taxon>
        <taxon>Intramacronucleata</taxon>
        <taxon>Oligohymenophorea</taxon>
        <taxon>Hymenostomatida</taxon>
        <taxon>Tetrahymenina</taxon>
        <taxon>Tetrahymenidae</taxon>
        <taxon>Tetrahymena</taxon>
    </lineage>
</organism>
<dbReference type="InterPro" id="IPR020864">
    <property type="entry name" value="MACPF"/>
</dbReference>
<evidence type="ECO:0000313" key="3">
    <source>
        <dbReference type="EMBL" id="EAS06589.2"/>
    </source>
</evidence>
<name>Q24FQ5_TETTS</name>
<dbReference type="PROSITE" id="PS51412">
    <property type="entry name" value="MACPF_2"/>
    <property type="match status" value="1"/>
</dbReference>
<dbReference type="GeneID" id="7823867"/>
<dbReference type="InParanoid" id="Q24FQ5"/>
<evidence type="ECO:0000256" key="1">
    <source>
        <dbReference type="SAM" id="SignalP"/>
    </source>
</evidence>
<proteinExistence type="predicted"/>
<dbReference type="eggNOG" id="ENOG502R472">
    <property type="taxonomic scope" value="Eukaryota"/>
</dbReference>
<feature type="signal peptide" evidence="1">
    <location>
        <begin position="1"/>
        <end position="19"/>
    </location>
</feature>
<evidence type="ECO:0000259" key="2">
    <source>
        <dbReference type="PROSITE" id="PS51412"/>
    </source>
</evidence>
<dbReference type="EMBL" id="GG662270">
    <property type="protein sequence ID" value="EAS06589.2"/>
    <property type="molecule type" value="Genomic_DNA"/>
</dbReference>
<dbReference type="RefSeq" id="XP_001026834.2">
    <property type="nucleotide sequence ID" value="XM_001026834.3"/>
</dbReference>
<feature type="domain" description="MACPF" evidence="2">
    <location>
        <begin position="62"/>
        <end position="355"/>
    </location>
</feature>
<dbReference type="KEGG" id="tet:TTHERM_01070360"/>
<feature type="chain" id="PRO_5004202326" evidence="1">
    <location>
        <begin position="20"/>
        <end position="520"/>
    </location>
</feature>
<gene>
    <name evidence="3" type="ORF">TTHERM_01070360</name>
</gene>
<dbReference type="AlphaFoldDB" id="Q24FQ5"/>
<evidence type="ECO:0000313" key="4">
    <source>
        <dbReference type="Proteomes" id="UP000009168"/>
    </source>
</evidence>
<keyword evidence="4" id="KW-1185">Reference proteome</keyword>